<accession>A0A060I998</accession>
<evidence type="ECO:0000313" key="2">
    <source>
        <dbReference type="EMBL" id="AIC28181.1"/>
    </source>
</evidence>
<organism evidence="2 3">
    <name type="scientific">Rhizobium etli bv. mimosae str. IE4771</name>
    <dbReference type="NCBI Taxonomy" id="1432050"/>
    <lineage>
        <taxon>Bacteria</taxon>
        <taxon>Pseudomonadati</taxon>
        <taxon>Pseudomonadota</taxon>
        <taxon>Alphaproteobacteria</taxon>
        <taxon>Hyphomicrobiales</taxon>
        <taxon>Rhizobiaceae</taxon>
        <taxon>Rhizobium/Agrobacterium group</taxon>
        <taxon>Rhizobium</taxon>
    </lineage>
</organism>
<protein>
    <submittedName>
        <fullName evidence="2">Uncharacterized protein</fullName>
    </submittedName>
</protein>
<dbReference type="Proteomes" id="UP000027180">
    <property type="component" value="Chromosome"/>
</dbReference>
<evidence type="ECO:0000313" key="3">
    <source>
        <dbReference type="Proteomes" id="UP000027180"/>
    </source>
</evidence>
<dbReference type="HOGENOM" id="CLU_2452487_0_0_5"/>
<evidence type="ECO:0000256" key="1">
    <source>
        <dbReference type="SAM" id="MobiDB-lite"/>
    </source>
</evidence>
<dbReference type="KEGG" id="rei:IE4771_CH03088"/>
<dbReference type="AlphaFoldDB" id="A0A060I998"/>
<proteinExistence type="predicted"/>
<gene>
    <name evidence="2" type="ORF">IE4771_CH03088</name>
</gene>
<name>A0A060I998_RHIET</name>
<dbReference type="EMBL" id="CP006986">
    <property type="protein sequence ID" value="AIC28181.1"/>
    <property type="molecule type" value="Genomic_DNA"/>
</dbReference>
<sequence length="89" mass="9412">MGALDPCDEHRDEGGEVVHLADAKPLCATPKMAELAQHNKKGGASGTALDRSIRSMPASSKEEERSSGLYCIPIGRSGEETDGFQVQNA</sequence>
<reference evidence="2 3" key="1">
    <citation type="submission" date="2013-12" db="EMBL/GenBank/DDBJ databases">
        <title>Complete genome sequence of Rhizobium etli bv. mimosae IE4771.</title>
        <authorList>
            <person name="Bustos P."/>
            <person name="Santamaria R.I."/>
            <person name="Lozano L."/>
            <person name="Ormeno-Orrillo E."/>
            <person name="Rogel M.A."/>
            <person name="Romero D."/>
            <person name="Cevallos M.A."/>
            <person name="Martinez-Romero E."/>
            <person name="Gonzalez V."/>
        </authorList>
    </citation>
    <scope>NUCLEOTIDE SEQUENCE [LARGE SCALE GENOMIC DNA]</scope>
    <source>
        <strain evidence="2 3">IE4771</strain>
    </source>
</reference>
<feature type="region of interest" description="Disordered" evidence="1">
    <location>
        <begin position="38"/>
        <end position="89"/>
    </location>
</feature>